<evidence type="ECO:0000313" key="2">
    <source>
        <dbReference type="EMBL" id="GBP39437.1"/>
    </source>
</evidence>
<keyword evidence="2" id="KW-0808">Transferase</keyword>
<proteinExistence type="predicted"/>
<dbReference type="GO" id="GO:0003676">
    <property type="term" value="F:nucleic acid binding"/>
    <property type="evidence" value="ECO:0007669"/>
    <property type="project" value="InterPro"/>
</dbReference>
<gene>
    <name evidence="2" type="primary">SETMAR</name>
    <name evidence="2" type="ORF">EVAR_23787_1</name>
</gene>
<dbReference type="GO" id="GO:0009116">
    <property type="term" value="P:nucleoside metabolic process"/>
    <property type="evidence" value="ECO:0007669"/>
    <property type="project" value="InterPro"/>
</dbReference>
<dbReference type="Gene3D" id="3.40.50.1580">
    <property type="entry name" value="Nucleoside phosphorylase domain"/>
    <property type="match status" value="1"/>
</dbReference>
<dbReference type="OrthoDB" id="1577640at2759"/>
<dbReference type="AlphaFoldDB" id="A0A4C1VM66"/>
<accession>A0A4C1VM66</accession>
<dbReference type="Proteomes" id="UP000299102">
    <property type="component" value="Unassembled WGS sequence"/>
</dbReference>
<keyword evidence="2" id="KW-0489">Methyltransferase</keyword>
<dbReference type="PANTHER" id="PTHR47705">
    <property type="entry name" value="AGAP000321-PA"/>
    <property type="match status" value="1"/>
</dbReference>
<dbReference type="InterPro" id="IPR036397">
    <property type="entry name" value="RNaseH_sf"/>
</dbReference>
<evidence type="ECO:0000259" key="1">
    <source>
        <dbReference type="Pfam" id="PF13358"/>
    </source>
</evidence>
<dbReference type="InterPro" id="IPR038717">
    <property type="entry name" value="Tc1-like_DDE_dom"/>
</dbReference>
<evidence type="ECO:0000313" key="3">
    <source>
        <dbReference type="Proteomes" id="UP000299102"/>
    </source>
</evidence>
<comment type="caution">
    <text evidence="2">The sequence shown here is derived from an EMBL/GenBank/DDBJ whole genome shotgun (WGS) entry which is preliminary data.</text>
</comment>
<dbReference type="InterPro" id="IPR035994">
    <property type="entry name" value="Nucleoside_phosphorylase_sf"/>
</dbReference>
<dbReference type="GO" id="GO:0032259">
    <property type="term" value="P:methylation"/>
    <property type="evidence" value="ECO:0007669"/>
    <property type="project" value="UniProtKB-KW"/>
</dbReference>
<feature type="domain" description="Tc1-like transposase DDE" evidence="1">
    <location>
        <begin position="262"/>
        <end position="354"/>
    </location>
</feature>
<organism evidence="2 3">
    <name type="scientific">Eumeta variegata</name>
    <name type="common">Bagworm moth</name>
    <name type="synonym">Eumeta japonica</name>
    <dbReference type="NCBI Taxonomy" id="151549"/>
    <lineage>
        <taxon>Eukaryota</taxon>
        <taxon>Metazoa</taxon>
        <taxon>Ecdysozoa</taxon>
        <taxon>Arthropoda</taxon>
        <taxon>Hexapoda</taxon>
        <taxon>Insecta</taxon>
        <taxon>Pterygota</taxon>
        <taxon>Neoptera</taxon>
        <taxon>Endopterygota</taxon>
        <taxon>Lepidoptera</taxon>
        <taxon>Glossata</taxon>
        <taxon>Ditrysia</taxon>
        <taxon>Tineoidea</taxon>
        <taxon>Psychidae</taxon>
        <taxon>Oiketicinae</taxon>
        <taxon>Eumeta</taxon>
    </lineage>
</organism>
<dbReference type="GO" id="GO:0008168">
    <property type="term" value="F:methyltransferase activity"/>
    <property type="evidence" value="ECO:0007669"/>
    <property type="project" value="UniProtKB-KW"/>
</dbReference>
<name>A0A4C1VM66_EUMVA</name>
<keyword evidence="3" id="KW-1185">Reference proteome</keyword>
<dbReference type="EMBL" id="BGZK01000366">
    <property type="protein sequence ID" value="GBP39437.1"/>
    <property type="molecule type" value="Genomic_DNA"/>
</dbReference>
<dbReference type="PANTHER" id="PTHR47705:SF1">
    <property type="entry name" value="PNP_UDP_1 DOMAIN-CONTAINING PROTEIN"/>
    <property type="match status" value="1"/>
</dbReference>
<dbReference type="Pfam" id="PF13358">
    <property type="entry name" value="DDE_3"/>
    <property type="match status" value="1"/>
</dbReference>
<reference evidence="2 3" key="1">
    <citation type="journal article" date="2019" name="Commun. Biol.">
        <title>The bagworm genome reveals a unique fibroin gene that provides high tensile strength.</title>
        <authorList>
            <person name="Kono N."/>
            <person name="Nakamura H."/>
            <person name="Ohtoshi R."/>
            <person name="Tomita M."/>
            <person name="Numata K."/>
            <person name="Arakawa K."/>
        </authorList>
    </citation>
    <scope>NUCLEOTIDE SEQUENCE [LARGE SCALE GENOMIC DNA]</scope>
</reference>
<protein>
    <submittedName>
        <fullName evidence="2">Histone-lysine N-methyltransferase SETMAR</fullName>
    </submittedName>
</protein>
<sequence>MLSEAIPKRNVSGVSFDALQVEYVLVVGVGGGVPHYTDYARHVRLGDVVLAAPAPDLPDKVNNEVVHSVHFVSTIDHLRGAADKSAAQVLRKERKTPKEIFEDMVSVLQESAPSYTMVKNGLAYFNKDESCEDDPRPGRPVTVVMEENVRKIEKLVLADRRIKLWQIAEELQISKERVGEIIHEHMNMRKISARWVPKMLTPFDKQRRLQTSKDFLELVGDNIDEICDRIVTVDETWVRQYDPNLNRSPCNGRKRRKAAEEIQGSKSASKLMATIFGIVKSYRSDVGSYRAECCFLQDNASVHTARVSRQALKDTGFSEINHPPYSPDLAPSDYFLFSNIKKQLRGRRFVDDNQMKMAVESHFDCKEKEYFLGGLKAYVYVFCEKAAHNESGGWDFEIKPYKPADWRLQDIAARLHAQYGVTKSSDAPWNKYVEEGLQRLRGVPGRWEPPGDASDRLCVEVGEGAYIEVAHPAPLNDQLDGGKITNEEKGRGSGVRVWCAPVGGGRAAACAGEARLAFAARTRVLAYDCELDAVLDSVVGNRKDCFICVRGISDYRDGTRGKEWQPHAALSAAAVAKALICAMDPPAD</sequence>
<dbReference type="Gene3D" id="3.30.420.10">
    <property type="entry name" value="Ribonuclease H-like superfamily/Ribonuclease H"/>
    <property type="match status" value="1"/>
</dbReference>